<proteinExistence type="predicted"/>
<dbReference type="EMBL" id="JAGGJV010000002">
    <property type="protein sequence ID" value="MBP1857771.1"/>
    <property type="molecule type" value="Genomic_DNA"/>
</dbReference>
<evidence type="ECO:0000313" key="2">
    <source>
        <dbReference type="Proteomes" id="UP000823786"/>
    </source>
</evidence>
<evidence type="ECO:0000313" key="1">
    <source>
        <dbReference type="EMBL" id="MBP1857771.1"/>
    </source>
</evidence>
<keyword evidence="2" id="KW-1185">Reference proteome</keyword>
<sequence length="62" mass="6793">MRKRDDVENWAVYRAQQILMREGMDLALSARDLDSSTIRAKGKLLAMAIAASLLEASAVAAE</sequence>
<dbReference type="Proteomes" id="UP000823786">
    <property type="component" value="Unassembled WGS sequence"/>
</dbReference>
<gene>
    <name evidence="1" type="ORF">J2Z75_001267</name>
</gene>
<organism evidence="1 2">
    <name type="scientific">Rhizobium herbae</name>
    <dbReference type="NCBI Taxonomy" id="508661"/>
    <lineage>
        <taxon>Bacteria</taxon>
        <taxon>Pseudomonadati</taxon>
        <taxon>Pseudomonadota</taxon>
        <taxon>Alphaproteobacteria</taxon>
        <taxon>Hyphomicrobiales</taxon>
        <taxon>Rhizobiaceae</taxon>
        <taxon>Rhizobium/Agrobacterium group</taxon>
        <taxon>Rhizobium</taxon>
    </lineage>
</organism>
<accession>A0ABS4EIK7</accession>
<name>A0ABS4EIK7_9HYPH</name>
<protein>
    <submittedName>
        <fullName evidence="1">Uncharacterized protein</fullName>
    </submittedName>
</protein>
<dbReference type="RefSeq" id="WP_209849355.1">
    <property type="nucleotide sequence ID" value="NZ_JAGGJV010000002.1"/>
</dbReference>
<reference evidence="1 2" key="1">
    <citation type="submission" date="2021-03" db="EMBL/GenBank/DDBJ databases">
        <title>Genomic Encyclopedia of Type Strains, Phase IV (KMG-IV): sequencing the most valuable type-strain genomes for metagenomic binning, comparative biology and taxonomic classification.</title>
        <authorList>
            <person name="Goeker M."/>
        </authorList>
    </citation>
    <scope>NUCLEOTIDE SEQUENCE [LARGE SCALE GENOMIC DNA]</scope>
    <source>
        <strain evidence="1 2">DSM 26427</strain>
    </source>
</reference>
<comment type="caution">
    <text evidence="1">The sequence shown here is derived from an EMBL/GenBank/DDBJ whole genome shotgun (WGS) entry which is preliminary data.</text>
</comment>